<dbReference type="RefSeq" id="WP_143753679.1">
    <property type="nucleotide sequence ID" value="NZ_OCSU01000003.1"/>
</dbReference>
<dbReference type="Proteomes" id="UP000219522">
    <property type="component" value="Unassembled WGS sequence"/>
</dbReference>
<dbReference type="EMBL" id="OCSU01000003">
    <property type="protein sequence ID" value="SOE87968.1"/>
    <property type="molecule type" value="Genomic_DNA"/>
</dbReference>
<reference evidence="1 2" key="1">
    <citation type="submission" date="2017-09" db="EMBL/GenBank/DDBJ databases">
        <authorList>
            <person name="Varghese N."/>
            <person name="Submissions S."/>
        </authorList>
    </citation>
    <scope>NUCLEOTIDE SEQUENCE [LARGE SCALE GENOMIC DNA]</scope>
    <source>
        <strain evidence="1 2">OK806</strain>
    </source>
</reference>
<evidence type="ECO:0008006" key="3">
    <source>
        <dbReference type="Google" id="ProtNLM"/>
    </source>
</evidence>
<keyword evidence="2" id="KW-1185">Reference proteome</keyword>
<evidence type="ECO:0000313" key="1">
    <source>
        <dbReference type="EMBL" id="SOE87968.1"/>
    </source>
</evidence>
<proteinExistence type="predicted"/>
<organism evidence="1 2">
    <name type="scientific">Caballeronia arationis</name>
    <dbReference type="NCBI Taxonomy" id="1777142"/>
    <lineage>
        <taxon>Bacteria</taxon>
        <taxon>Pseudomonadati</taxon>
        <taxon>Pseudomonadota</taxon>
        <taxon>Betaproteobacteria</taxon>
        <taxon>Burkholderiales</taxon>
        <taxon>Burkholderiaceae</taxon>
        <taxon>Caballeronia</taxon>
    </lineage>
</organism>
<accession>A0A7Z7ID35</accession>
<dbReference type="InterPro" id="IPR035093">
    <property type="entry name" value="RelE/ParE_toxin_dom_sf"/>
</dbReference>
<gene>
    <name evidence="1" type="ORF">SAMN05446927_6557</name>
</gene>
<evidence type="ECO:0000313" key="2">
    <source>
        <dbReference type="Proteomes" id="UP000219522"/>
    </source>
</evidence>
<dbReference type="AlphaFoldDB" id="A0A7Z7ID35"/>
<sequence length="127" mass="14846">MPKQVPVEVLESFDAKMEEIKEFMLRQDVYSAARRGTALEEEAYDLFVRLSSFPHLGHEYNPRILPRDVDAQQDLEWARKVKENLGSDELLEISLQDYNILYLYSETGLLILSIRHQRSNSYKPADL</sequence>
<protein>
    <recommendedName>
        <fullName evidence="3">Plasmid stabilization system protein</fullName>
    </recommendedName>
</protein>
<name>A0A7Z7ID35_9BURK</name>
<comment type="caution">
    <text evidence="1">The sequence shown here is derived from an EMBL/GenBank/DDBJ whole genome shotgun (WGS) entry which is preliminary data.</text>
</comment>
<dbReference type="Gene3D" id="3.30.2310.20">
    <property type="entry name" value="RelE-like"/>
    <property type="match status" value="1"/>
</dbReference>